<keyword evidence="4" id="KW-0539">Nucleus</keyword>
<feature type="region of interest" description="Disordered" evidence="5">
    <location>
        <begin position="167"/>
        <end position="186"/>
    </location>
</feature>
<name>A0AA40F682_9PEZI</name>
<dbReference type="InterPro" id="IPR001138">
    <property type="entry name" value="Zn2Cys6_DnaBD"/>
</dbReference>
<organism evidence="7 8">
    <name type="scientific">Schizothecium vesticola</name>
    <dbReference type="NCBI Taxonomy" id="314040"/>
    <lineage>
        <taxon>Eukaryota</taxon>
        <taxon>Fungi</taxon>
        <taxon>Dikarya</taxon>
        <taxon>Ascomycota</taxon>
        <taxon>Pezizomycotina</taxon>
        <taxon>Sordariomycetes</taxon>
        <taxon>Sordariomycetidae</taxon>
        <taxon>Sordariales</taxon>
        <taxon>Schizotheciaceae</taxon>
        <taxon>Schizothecium</taxon>
    </lineage>
</organism>
<dbReference type="GO" id="GO:0000981">
    <property type="term" value="F:DNA-binding transcription factor activity, RNA polymerase II-specific"/>
    <property type="evidence" value="ECO:0007669"/>
    <property type="project" value="InterPro"/>
</dbReference>
<dbReference type="AlphaFoldDB" id="A0AA40F682"/>
<dbReference type="PANTHER" id="PTHR47840">
    <property type="entry name" value="ZN(II)2CYS6 TRANSCRIPTION FACTOR (EUROFUNG)-RELATED"/>
    <property type="match status" value="1"/>
</dbReference>
<feature type="region of interest" description="Disordered" evidence="5">
    <location>
        <begin position="1"/>
        <end position="40"/>
    </location>
</feature>
<sequence>MDVLFTDNPPPFGAGPHSQGQDAPAGPHRSDTADSEAKRRKIRKGTRSCWECKRRKIRCTFTSHRDTVCIGCRRRSTKCVSQEFPEEASAPADRSRFMGDRIVRVEALVEQLVKTVGAGAGHAPETLQGNNEDLTSVVGIPTPSASSDSGLSSHNLLLHELTEDHAYDGESPHRSVLSPTSDSRTPVHIVPTRSSRHTAVTEALLAAFPSRKDMEVLRDSVAEGVVFFNQVMTIPYGSLKQDGIEKIDTLFDPPDPNAHPITLARQLLMLATFLQYLNPSSDTIKALDEDPRVVMGRLAETAIRIVTTNDEFLGTLDGLECVMLEGLYQGNCGNLRRAWLAFRRAMVVGQLMGIQRPYQHQPLKIVEPRRRAYPHYFWFRIVYADRALSMMLGLPQGSLDVSMASPAALAAEPPLGRLERMHCVIAARILERNESDPSLDDYAKTQAIDLELQKLAHIMPGKWWLMPNLDKANQSEDAQDMFWETLRLIDQLFHYNLLNHLHLPYMLKDNQSGPGGKEQSYEYSKSTCVTASREILMRFLMFRSFNKVVFCCRTVDFYALIAAMTLILAHLDGHRQPFGDNILSHQRPSDRAMMEEVLDNMEDVGRLNMDAVSEKSSDLLRRLLSIEAEAVTRKCRRLHPDSYPCDESREPAEEHNLRLCVPYFGVVKIGPEGIISKEAMEPQGPLHALGIGVSQQDMDYADSNDGVHPLVPSHSEKASPSLSSVDAYSAAQTPAALFHGPQAAAQLSAEQASRGNLPPSQPNVFIPEYPNVINDALQQQYSYPALTAGTDDWAFQGVDLAFFDSLMRGTGLAEDGGDGGTNWADWNGPS</sequence>
<dbReference type="EMBL" id="JAUKUD010000002">
    <property type="protein sequence ID" value="KAK0751924.1"/>
    <property type="molecule type" value="Genomic_DNA"/>
</dbReference>
<keyword evidence="1" id="KW-0479">Metal-binding</keyword>
<dbReference type="GO" id="GO:0006351">
    <property type="term" value="P:DNA-templated transcription"/>
    <property type="evidence" value="ECO:0007669"/>
    <property type="project" value="InterPro"/>
</dbReference>
<dbReference type="Pfam" id="PF00172">
    <property type="entry name" value="Zn_clus"/>
    <property type="match status" value="1"/>
</dbReference>
<dbReference type="InterPro" id="IPR036864">
    <property type="entry name" value="Zn2-C6_fun-type_DNA-bd_sf"/>
</dbReference>
<dbReference type="Gene3D" id="4.10.240.10">
    <property type="entry name" value="Zn(2)-C6 fungal-type DNA-binding domain"/>
    <property type="match status" value="1"/>
</dbReference>
<keyword evidence="2" id="KW-0805">Transcription regulation</keyword>
<evidence type="ECO:0000256" key="1">
    <source>
        <dbReference type="ARBA" id="ARBA00022723"/>
    </source>
</evidence>
<reference evidence="7" key="1">
    <citation type="submission" date="2023-06" db="EMBL/GenBank/DDBJ databases">
        <title>Genome-scale phylogeny and comparative genomics of the fungal order Sordariales.</title>
        <authorList>
            <consortium name="Lawrence Berkeley National Laboratory"/>
            <person name="Hensen N."/>
            <person name="Bonometti L."/>
            <person name="Westerberg I."/>
            <person name="Brannstrom I.O."/>
            <person name="Guillou S."/>
            <person name="Cros-Aarteil S."/>
            <person name="Calhoun S."/>
            <person name="Haridas S."/>
            <person name="Kuo A."/>
            <person name="Mondo S."/>
            <person name="Pangilinan J."/>
            <person name="Riley R."/>
            <person name="LaButti K."/>
            <person name="Andreopoulos B."/>
            <person name="Lipzen A."/>
            <person name="Chen C."/>
            <person name="Yanf M."/>
            <person name="Daum C."/>
            <person name="Ng V."/>
            <person name="Clum A."/>
            <person name="Steindorff A."/>
            <person name="Ohm R."/>
            <person name="Martin F."/>
            <person name="Silar P."/>
            <person name="Natvig D."/>
            <person name="Lalanne C."/>
            <person name="Gautier V."/>
            <person name="Ament-velasquez S.L."/>
            <person name="Kruys A."/>
            <person name="Hutchinson M.I."/>
            <person name="Powell A.J."/>
            <person name="Barry K."/>
            <person name="Miller A.N."/>
            <person name="Grigoriev I.V."/>
            <person name="Debuchy R."/>
            <person name="Gladieux P."/>
            <person name="Thoren M.H."/>
            <person name="Johannesson H."/>
        </authorList>
    </citation>
    <scope>NUCLEOTIDE SEQUENCE</scope>
    <source>
        <strain evidence="7">SMH3187-1</strain>
    </source>
</reference>
<feature type="compositionally biased region" description="Basic and acidic residues" evidence="5">
    <location>
        <begin position="28"/>
        <end position="37"/>
    </location>
</feature>
<evidence type="ECO:0000259" key="6">
    <source>
        <dbReference type="PROSITE" id="PS50048"/>
    </source>
</evidence>
<proteinExistence type="predicted"/>
<dbReference type="PANTHER" id="PTHR47840:SF1">
    <property type="entry name" value="ZN(II)2CYS6 TRANSCRIPTION FACTOR (EUROFUNG)"/>
    <property type="match status" value="1"/>
</dbReference>
<comment type="caution">
    <text evidence="7">The sequence shown here is derived from an EMBL/GenBank/DDBJ whole genome shotgun (WGS) entry which is preliminary data.</text>
</comment>
<dbReference type="SUPFAM" id="SSF57701">
    <property type="entry name" value="Zn2/Cys6 DNA-binding domain"/>
    <property type="match status" value="1"/>
</dbReference>
<dbReference type="PROSITE" id="PS00463">
    <property type="entry name" value="ZN2_CY6_FUNGAL_1"/>
    <property type="match status" value="1"/>
</dbReference>
<accession>A0AA40F682</accession>
<dbReference type="InterPro" id="IPR007219">
    <property type="entry name" value="XnlR_reg_dom"/>
</dbReference>
<evidence type="ECO:0000256" key="5">
    <source>
        <dbReference type="SAM" id="MobiDB-lite"/>
    </source>
</evidence>
<keyword evidence="3" id="KW-0804">Transcription</keyword>
<dbReference type="SMART" id="SM00066">
    <property type="entry name" value="GAL4"/>
    <property type="match status" value="1"/>
</dbReference>
<dbReference type="Proteomes" id="UP001172155">
    <property type="component" value="Unassembled WGS sequence"/>
</dbReference>
<evidence type="ECO:0000313" key="8">
    <source>
        <dbReference type="Proteomes" id="UP001172155"/>
    </source>
</evidence>
<evidence type="ECO:0000313" key="7">
    <source>
        <dbReference type="EMBL" id="KAK0751924.1"/>
    </source>
</evidence>
<dbReference type="CDD" id="cd00067">
    <property type="entry name" value="GAL4"/>
    <property type="match status" value="1"/>
</dbReference>
<dbReference type="SMART" id="SM00906">
    <property type="entry name" value="Fungal_trans"/>
    <property type="match status" value="1"/>
</dbReference>
<dbReference type="PROSITE" id="PS50048">
    <property type="entry name" value="ZN2_CY6_FUNGAL_2"/>
    <property type="match status" value="1"/>
</dbReference>
<evidence type="ECO:0000256" key="3">
    <source>
        <dbReference type="ARBA" id="ARBA00023163"/>
    </source>
</evidence>
<evidence type="ECO:0000256" key="2">
    <source>
        <dbReference type="ARBA" id="ARBA00023015"/>
    </source>
</evidence>
<keyword evidence="8" id="KW-1185">Reference proteome</keyword>
<protein>
    <recommendedName>
        <fullName evidence="6">Zn(2)-C6 fungal-type domain-containing protein</fullName>
    </recommendedName>
</protein>
<feature type="domain" description="Zn(2)-C6 fungal-type" evidence="6">
    <location>
        <begin position="48"/>
        <end position="81"/>
    </location>
</feature>
<gene>
    <name evidence="7" type="ORF">B0T18DRAFT_426493</name>
</gene>
<dbReference type="GO" id="GO:0003677">
    <property type="term" value="F:DNA binding"/>
    <property type="evidence" value="ECO:0007669"/>
    <property type="project" value="InterPro"/>
</dbReference>
<dbReference type="GO" id="GO:0008270">
    <property type="term" value="F:zinc ion binding"/>
    <property type="evidence" value="ECO:0007669"/>
    <property type="project" value="InterPro"/>
</dbReference>
<evidence type="ECO:0000256" key="4">
    <source>
        <dbReference type="ARBA" id="ARBA00023242"/>
    </source>
</evidence>
<dbReference type="CDD" id="cd12148">
    <property type="entry name" value="fungal_TF_MHR"/>
    <property type="match status" value="1"/>
</dbReference>